<dbReference type="InterPro" id="IPR047263">
    <property type="entry name" value="HNL-like_cupin"/>
</dbReference>
<dbReference type="RefSeq" id="WP_107974596.1">
    <property type="nucleotide sequence ID" value="NZ_BMEZ01000002.1"/>
</dbReference>
<dbReference type="Pfam" id="PF07883">
    <property type="entry name" value="Cupin_2"/>
    <property type="match status" value="1"/>
</dbReference>
<feature type="region of interest" description="Disordered" evidence="1">
    <location>
        <begin position="1"/>
        <end position="39"/>
    </location>
</feature>
<dbReference type="PANTHER" id="PTHR43698:SF1">
    <property type="entry name" value="BLL4564 PROTEIN"/>
    <property type="match status" value="1"/>
</dbReference>
<dbReference type="CDD" id="cd02233">
    <property type="entry name" value="cupin_HNL-like"/>
    <property type="match status" value="1"/>
</dbReference>
<keyword evidence="3" id="KW-0560">Oxidoreductase</keyword>
<evidence type="ECO:0000313" key="4">
    <source>
        <dbReference type="Proteomes" id="UP000244069"/>
    </source>
</evidence>
<protein>
    <submittedName>
        <fullName evidence="3">Quercetin dioxygenase-like cupin family protein</fullName>
    </submittedName>
</protein>
<evidence type="ECO:0000259" key="2">
    <source>
        <dbReference type="Pfam" id="PF07883"/>
    </source>
</evidence>
<organism evidence="3 4">
    <name type="scientific">Allosediminivita pacifica</name>
    <dbReference type="NCBI Taxonomy" id="1267769"/>
    <lineage>
        <taxon>Bacteria</taxon>
        <taxon>Pseudomonadati</taxon>
        <taxon>Pseudomonadota</taxon>
        <taxon>Alphaproteobacteria</taxon>
        <taxon>Rhodobacterales</taxon>
        <taxon>Paracoccaceae</taxon>
        <taxon>Allosediminivita</taxon>
    </lineage>
</organism>
<evidence type="ECO:0000256" key="1">
    <source>
        <dbReference type="SAM" id="MobiDB-lite"/>
    </source>
</evidence>
<reference evidence="3 4" key="1">
    <citation type="submission" date="2018-04" db="EMBL/GenBank/DDBJ databases">
        <title>Genomic Encyclopedia of Archaeal and Bacterial Type Strains, Phase II (KMG-II): from individual species to whole genera.</title>
        <authorList>
            <person name="Goeker M."/>
        </authorList>
    </citation>
    <scope>NUCLEOTIDE SEQUENCE [LARGE SCALE GENOMIC DNA]</scope>
    <source>
        <strain evidence="3 4">DSM 29329</strain>
    </source>
</reference>
<keyword evidence="4" id="KW-1185">Reference proteome</keyword>
<dbReference type="AlphaFoldDB" id="A0A2T6B7T2"/>
<dbReference type="EMBL" id="QBKN01000002">
    <property type="protein sequence ID" value="PTX52127.1"/>
    <property type="molecule type" value="Genomic_DNA"/>
</dbReference>
<dbReference type="SUPFAM" id="SSF51182">
    <property type="entry name" value="RmlC-like cupins"/>
    <property type="match status" value="1"/>
</dbReference>
<feature type="domain" description="Cupin type-2" evidence="2">
    <location>
        <begin position="41"/>
        <end position="108"/>
    </location>
</feature>
<dbReference type="InterPro" id="IPR011051">
    <property type="entry name" value="RmlC_Cupin_sf"/>
</dbReference>
<proteinExistence type="predicted"/>
<sequence>MTVIPFPRPAAAPDRRAPFTGPVRIDMPSDDGGPASTGGRIVTFGPGARTAWHVPPHGQLLIVTAGAGWLQRAGEDKTGLRTGDTVWVEAGERHWLGGTATSPMTCFVLQDGGADPMALWDEQVSDEVYLA</sequence>
<dbReference type="Proteomes" id="UP000244069">
    <property type="component" value="Unassembled WGS sequence"/>
</dbReference>
<dbReference type="InterPro" id="IPR014710">
    <property type="entry name" value="RmlC-like_jellyroll"/>
</dbReference>
<comment type="caution">
    <text evidence="3">The sequence shown here is derived from an EMBL/GenBank/DDBJ whole genome shotgun (WGS) entry which is preliminary data.</text>
</comment>
<evidence type="ECO:0000313" key="3">
    <source>
        <dbReference type="EMBL" id="PTX52127.1"/>
    </source>
</evidence>
<feature type="compositionally biased region" description="Pro residues" evidence="1">
    <location>
        <begin position="1"/>
        <end position="10"/>
    </location>
</feature>
<gene>
    <name evidence="3" type="ORF">C8N44_102173</name>
</gene>
<dbReference type="OrthoDB" id="7507676at2"/>
<dbReference type="InterPro" id="IPR013096">
    <property type="entry name" value="Cupin_2"/>
</dbReference>
<dbReference type="Gene3D" id="2.60.120.10">
    <property type="entry name" value="Jelly Rolls"/>
    <property type="match status" value="1"/>
</dbReference>
<keyword evidence="3" id="KW-0223">Dioxygenase</keyword>
<dbReference type="GO" id="GO:0051213">
    <property type="term" value="F:dioxygenase activity"/>
    <property type="evidence" value="ECO:0007669"/>
    <property type="project" value="UniProtKB-KW"/>
</dbReference>
<name>A0A2T6B7T2_9RHOB</name>
<dbReference type="PANTHER" id="PTHR43698">
    <property type="entry name" value="RIBD C-TERMINAL DOMAIN CONTAINING PROTEIN"/>
    <property type="match status" value="1"/>
</dbReference>
<accession>A0A2T6B7T2</accession>